<evidence type="ECO:0000313" key="22">
    <source>
        <dbReference type="Proteomes" id="UP000027195"/>
    </source>
</evidence>
<feature type="transmembrane region" description="Helical" evidence="20">
    <location>
        <begin position="403"/>
        <end position="425"/>
    </location>
</feature>
<evidence type="ECO:0000256" key="19">
    <source>
        <dbReference type="SAM" id="MobiDB-lite"/>
    </source>
</evidence>
<feature type="transmembrane region" description="Helical" evidence="20">
    <location>
        <begin position="344"/>
        <end position="363"/>
    </location>
</feature>
<proteinExistence type="predicted"/>
<feature type="transmembrane region" description="Helical" evidence="20">
    <location>
        <begin position="612"/>
        <end position="634"/>
    </location>
</feature>
<evidence type="ECO:0000256" key="7">
    <source>
        <dbReference type="ARBA" id="ARBA00044893"/>
    </source>
</evidence>
<feature type="transmembrane region" description="Helical" evidence="20">
    <location>
        <begin position="124"/>
        <end position="150"/>
    </location>
</feature>
<dbReference type="PANTHER" id="PTHR23512:SF12">
    <property type="entry name" value="TRANSPORTER, PUTATIVE (AFU_ORTHOLOGUE AFUA_4G00260)-RELATED"/>
    <property type="match status" value="1"/>
</dbReference>
<comment type="catalytic activity">
    <reaction evidence="8">
        <text>L-aspartyl-L-lysine(out) = L-aspartyl-L-lysine(in)</text>
        <dbReference type="Rhea" id="RHEA:79411"/>
        <dbReference type="ChEBI" id="CHEBI:229953"/>
    </reaction>
</comment>
<evidence type="ECO:0000256" key="13">
    <source>
        <dbReference type="ARBA" id="ARBA00044919"/>
    </source>
</evidence>
<evidence type="ECO:0000313" key="21">
    <source>
        <dbReference type="EMBL" id="KDQ07682.1"/>
    </source>
</evidence>
<comment type="subunit">
    <text evidence="18">Homodimer. Interacts with lysosomal protein GLMP (via lumenal domain); the interaction starts while both proteins are still in the endoplasmic reticulum and is required for stabilization of MFSD1 in lysosomes but has no direct effect on its targeting to lysosomes or transporter activity.</text>
</comment>
<comment type="catalytic activity">
    <reaction evidence="13">
        <text>L-alanyl-L-lysine(out) = L-alanyl-L-lysine(in)</text>
        <dbReference type="Rhea" id="RHEA:79415"/>
        <dbReference type="ChEBI" id="CHEBI:192470"/>
    </reaction>
</comment>
<comment type="catalytic activity">
    <reaction evidence="4">
        <text>L-alpha-aminoacyl-L-arginine(out) = L-alpha-aminoacyl-L-arginine(in)</text>
        <dbReference type="Rhea" id="RHEA:79367"/>
        <dbReference type="ChEBI" id="CHEBI:229968"/>
    </reaction>
</comment>
<keyword evidence="20" id="KW-1133">Transmembrane helix</keyword>
<reference evidence="22" key="1">
    <citation type="journal article" date="2014" name="Proc. Natl. Acad. Sci. U.S.A.">
        <title>Extensive sampling of basidiomycete genomes demonstrates inadequacy of the white-rot/brown-rot paradigm for wood decay fungi.</title>
        <authorList>
            <person name="Riley R."/>
            <person name="Salamov A.A."/>
            <person name="Brown D.W."/>
            <person name="Nagy L.G."/>
            <person name="Floudas D."/>
            <person name="Held B.W."/>
            <person name="Levasseur A."/>
            <person name="Lombard V."/>
            <person name="Morin E."/>
            <person name="Otillar R."/>
            <person name="Lindquist E.A."/>
            <person name="Sun H."/>
            <person name="LaButti K.M."/>
            <person name="Schmutz J."/>
            <person name="Jabbour D."/>
            <person name="Luo H."/>
            <person name="Baker S.E."/>
            <person name="Pisabarro A.G."/>
            <person name="Walton J.D."/>
            <person name="Blanchette R.A."/>
            <person name="Henrissat B."/>
            <person name="Martin F."/>
            <person name="Cullen D."/>
            <person name="Hibbett D.S."/>
            <person name="Grigoriev I.V."/>
        </authorList>
    </citation>
    <scope>NUCLEOTIDE SEQUENCE [LARGE SCALE GENOMIC DNA]</scope>
    <source>
        <strain evidence="22">FD-172 SS1</strain>
    </source>
</reference>
<comment type="catalytic activity">
    <reaction evidence="7">
        <text>L-alpha-aminoacyl-L-lysine(out) = L-alpha-aminoacyl-L-lysine(in)</text>
        <dbReference type="Rhea" id="RHEA:79383"/>
        <dbReference type="ChEBI" id="CHEBI:229966"/>
    </reaction>
</comment>
<name>A0A067M724_BOTB1</name>
<evidence type="ECO:0000256" key="15">
    <source>
        <dbReference type="ARBA" id="ARBA00044985"/>
    </source>
</evidence>
<dbReference type="AlphaFoldDB" id="A0A067M724"/>
<feature type="transmembrane region" description="Helical" evidence="20">
    <location>
        <begin position="304"/>
        <end position="324"/>
    </location>
</feature>
<dbReference type="OrthoDB" id="10255148at2759"/>
<evidence type="ECO:0000256" key="14">
    <source>
        <dbReference type="ARBA" id="ARBA00044924"/>
    </source>
</evidence>
<evidence type="ECO:0000256" key="20">
    <source>
        <dbReference type="SAM" id="Phobius"/>
    </source>
</evidence>
<comment type="subcellular location">
    <subcellularLocation>
        <location evidence="1">Membrane</location>
        <topology evidence="1">Multi-pass membrane protein</topology>
    </subcellularLocation>
</comment>
<dbReference type="Gene3D" id="1.20.1250.20">
    <property type="entry name" value="MFS general substrate transporter like domains"/>
    <property type="match status" value="1"/>
</dbReference>
<feature type="transmembrane region" description="Helical" evidence="20">
    <location>
        <begin position="226"/>
        <end position="245"/>
    </location>
</feature>
<keyword evidence="20" id="KW-0812">Transmembrane</keyword>
<gene>
    <name evidence="21" type="ORF">BOTBODRAFT_38578</name>
</gene>
<comment type="catalytic activity">
    <reaction evidence="9">
        <text>L-arginyl-L-alpha-amino acid(out) = L-arginyl-L-alpha-amino acid(in)</text>
        <dbReference type="Rhea" id="RHEA:79371"/>
        <dbReference type="ChEBI" id="CHEBI:84315"/>
    </reaction>
</comment>
<evidence type="ECO:0000256" key="2">
    <source>
        <dbReference type="ARBA" id="ARBA00044876"/>
    </source>
</evidence>
<comment type="catalytic activity">
    <reaction evidence="11">
        <text>L-arginyl-glycine(out) = L-arginyl-glycine(in)</text>
        <dbReference type="Rhea" id="RHEA:79391"/>
        <dbReference type="ChEBI" id="CHEBI:229955"/>
    </reaction>
</comment>
<comment type="catalytic activity">
    <reaction evidence="3">
        <text>L-histidyl-glycine(out) = L-histidyl-glycine(in)</text>
        <dbReference type="Rhea" id="RHEA:79395"/>
        <dbReference type="ChEBI" id="CHEBI:229957"/>
    </reaction>
</comment>
<accession>A0A067M724</accession>
<keyword evidence="20" id="KW-0472">Membrane</keyword>
<evidence type="ECO:0000256" key="5">
    <source>
        <dbReference type="ARBA" id="ARBA00044884"/>
    </source>
</evidence>
<dbReference type="InterPro" id="IPR052187">
    <property type="entry name" value="MFSD1"/>
</dbReference>
<protein>
    <recommendedName>
        <fullName evidence="15">Lysosomal dipeptide transporter MFSD1</fullName>
    </recommendedName>
    <alternativeName>
        <fullName evidence="16">Major facilitator superfamily domain-containing protein 1</fullName>
    </alternativeName>
</protein>
<keyword evidence="22" id="KW-1185">Reference proteome</keyword>
<evidence type="ECO:0000256" key="18">
    <source>
        <dbReference type="ARBA" id="ARBA00046376"/>
    </source>
</evidence>
<dbReference type="InParanoid" id="A0A067M724"/>
<evidence type="ECO:0000256" key="10">
    <source>
        <dbReference type="ARBA" id="ARBA00044900"/>
    </source>
</evidence>
<comment type="catalytic activity">
    <reaction evidence="5">
        <text>L-alpha-aminoacyl-L-histidine(out) = L-alpha-aminoacyl-L-histidine(in)</text>
        <dbReference type="Rhea" id="RHEA:79375"/>
        <dbReference type="ChEBI" id="CHEBI:229967"/>
    </reaction>
</comment>
<comment type="catalytic activity">
    <reaction evidence="12">
        <text>L-histidyl-L-alpha-amino acid(out) = L-histidyl-L-alpha-amino acid(in)</text>
        <dbReference type="Rhea" id="RHEA:79379"/>
        <dbReference type="ChEBI" id="CHEBI:229964"/>
    </reaction>
</comment>
<dbReference type="InterPro" id="IPR011701">
    <property type="entry name" value="MFS"/>
</dbReference>
<comment type="catalytic activity">
    <reaction evidence="14">
        <text>L-lysyl-glycine(out) = L-lysyl-glycine(in)</text>
        <dbReference type="Rhea" id="RHEA:79407"/>
        <dbReference type="ChEBI" id="CHEBI:191202"/>
    </reaction>
</comment>
<feature type="region of interest" description="Disordered" evidence="19">
    <location>
        <begin position="540"/>
        <end position="596"/>
    </location>
</feature>
<dbReference type="EMBL" id="KL198102">
    <property type="protein sequence ID" value="KDQ07682.1"/>
    <property type="molecule type" value="Genomic_DNA"/>
</dbReference>
<feature type="transmembrane region" description="Helical" evidence="20">
    <location>
        <begin position="369"/>
        <end position="391"/>
    </location>
</feature>
<feature type="transmembrane region" description="Helical" evidence="20">
    <location>
        <begin position="192"/>
        <end position="214"/>
    </location>
</feature>
<evidence type="ECO:0000256" key="6">
    <source>
        <dbReference type="ARBA" id="ARBA00044891"/>
    </source>
</evidence>
<dbReference type="Proteomes" id="UP000027195">
    <property type="component" value="Unassembled WGS sequence"/>
</dbReference>
<dbReference type="SUPFAM" id="SSF103473">
    <property type="entry name" value="MFS general substrate transporter"/>
    <property type="match status" value="1"/>
</dbReference>
<evidence type="ECO:0000256" key="11">
    <source>
        <dbReference type="ARBA" id="ARBA00044903"/>
    </source>
</evidence>
<evidence type="ECO:0000256" key="1">
    <source>
        <dbReference type="ARBA" id="ARBA00004141"/>
    </source>
</evidence>
<dbReference type="InterPro" id="IPR036259">
    <property type="entry name" value="MFS_trans_sf"/>
</dbReference>
<dbReference type="GO" id="GO:0022857">
    <property type="term" value="F:transmembrane transporter activity"/>
    <property type="evidence" value="ECO:0007669"/>
    <property type="project" value="InterPro"/>
</dbReference>
<comment type="catalytic activity">
    <reaction evidence="10">
        <text>L-lysyl-L-lysine(out) = L-lysyl-L-lysine(in)</text>
        <dbReference type="Rhea" id="RHEA:79403"/>
        <dbReference type="ChEBI" id="CHEBI:229956"/>
    </reaction>
</comment>
<evidence type="ECO:0000256" key="17">
    <source>
        <dbReference type="ARBA" id="ARBA00045709"/>
    </source>
</evidence>
<dbReference type="HOGENOM" id="CLU_020376_0_0_1"/>
<dbReference type="STRING" id="930990.A0A067M724"/>
<dbReference type="GO" id="GO:0016020">
    <property type="term" value="C:membrane"/>
    <property type="evidence" value="ECO:0007669"/>
    <property type="project" value="UniProtKB-SubCell"/>
</dbReference>
<feature type="transmembrane region" description="Helical" evidence="20">
    <location>
        <begin position="162"/>
        <end position="186"/>
    </location>
</feature>
<sequence length="641" mass="69426">MYPSSSSPRRPPQPSIHTDLMLPSDDEHVDSSGRGVTVGDDTAHPHNRPADRAASPEPRAWMIRGLALLCACSLSIGSHYGSYFLGPLKSRLNREIGTSNTEFSLLIASYNLNNTWTPLVGGLIAARLGTAFGSILATGLIFLGQFILLVGDITGSIRTMALGLFIFGFGVSPLAVVQETIIVRFFSNHGLGVSLAFGLVAGKGASFVSAITSVPLSENFGPHAPFIVSTALAGTSFGINLIYVASSQWLARGAGIPPEESELRIKRSGVLSQVENMSQQDAINRVAARRKVKLQDVTKLGDVFWVYIAVNVLCGAIWSPFTHLAANIIEQRYDLSELEAGSKAALLLAGSIVLYPICGYITDRLNKRPIVHVLLMLSSVLTLICYFWLALPPGLTETPVPGLISFGLGHGFSPLLLVLIVPHIVPIKYVSTVLGAHKSLEQAGSTIAQTLSGLILDKKPKRPLVPPQNVTASTLSSALEGLRALRNNDRAIQLLLDGFLLVNVLQLLGTAFLWQLDVRRKKRAVKKARAAYYQSLLEMNAEENPEADDEPLPSDDEDEGGTSSPRQDAGRMDSDEQPLLPPPPRTSTTAPPQRRYEQRLARSKAELKRGKIFAAIAAGVLVFAWVFFLATMWFNLRSKKN</sequence>
<evidence type="ECO:0000256" key="9">
    <source>
        <dbReference type="ARBA" id="ARBA00044899"/>
    </source>
</evidence>
<evidence type="ECO:0000256" key="12">
    <source>
        <dbReference type="ARBA" id="ARBA00044912"/>
    </source>
</evidence>
<feature type="compositionally biased region" description="Acidic residues" evidence="19">
    <location>
        <begin position="540"/>
        <end position="560"/>
    </location>
</feature>
<organism evidence="21 22">
    <name type="scientific">Botryobasidium botryosum (strain FD-172 SS1)</name>
    <dbReference type="NCBI Taxonomy" id="930990"/>
    <lineage>
        <taxon>Eukaryota</taxon>
        <taxon>Fungi</taxon>
        <taxon>Dikarya</taxon>
        <taxon>Basidiomycota</taxon>
        <taxon>Agaricomycotina</taxon>
        <taxon>Agaricomycetes</taxon>
        <taxon>Cantharellales</taxon>
        <taxon>Botryobasidiaceae</taxon>
        <taxon>Botryobasidium</taxon>
    </lineage>
</organism>
<dbReference type="PANTHER" id="PTHR23512">
    <property type="entry name" value="MAJOR FACILITATOR SUPERFAMILY DOMAIN-CONTAINING PROTEIN 1"/>
    <property type="match status" value="1"/>
</dbReference>
<feature type="region of interest" description="Disordered" evidence="19">
    <location>
        <begin position="1"/>
        <end position="55"/>
    </location>
</feature>
<evidence type="ECO:0000256" key="8">
    <source>
        <dbReference type="ARBA" id="ARBA00044898"/>
    </source>
</evidence>
<feature type="compositionally biased region" description="Basic and acidic residues" evidence="19">
    <location>
        <begin position="41"/>
        <end position="51"/>
    </location>
</feature>
<comment type="function">
    <text evidence="17">Lysosomal dipeptide uniporter that selectively exports lysine, arginine or histidine-containing dipeptides with a net positive charge from the lysosome lumen into the cytosol. Could play a role in a specific type of protein O-glycosylation indirectly regulating macrophages migration and tissue invasion. Also essential for liver homeostasis.</text>
</comment>
<evidence type="ECO:0000256" key="4">
    <source>
        <dbReference type="ARBA" id="ARBA00044881"/>
    </source>
</evidence>
<dbReference type="Pfam" id="PF07690">
    <property type="entry name" value="MFS_1"/>
    <property type="match status" value="1"/>
</dbReference>
<comment type="catalytic activity">
    <reaction evidence="2">
        <text>L-lysyl-L-alanine(out) = L-lysyl-L-alanine(in)</text>
        <dbReference type="Rhea" id="RHEA:79399"/>
        <dbReference type="ChEBI" id="CHEBI:229954"/>
    </reaction>
</comment>
<evidence type="ECO:0000256" key="3">
    <source>
        <dbReference type="ARBA" id="ARBA00044878"/>
    </source>
</evidence>
<comment type="catalytic activity">
    <reaction evidence="6">
        <text>L-lysyl-L-alpha-amino acid(out) = L-lysyl-L-alpha-amino acid(in)</text>
        <dbReference type="Rhea" id="RHEA:79387"/>
        <dbReference type="ChEBI" id="CHEBI:229965"/>
    </reaction>
</comment>
<evidence type="ECO:0000256" key="16">
    <source>
        <dbReference type="ARBA" id="ARBA00045018"/>
    </source>
</evidence>